<dbReference type="InterPro" id="IPR002104">
    <property type="entry name" value="Integrase_catalytic"/>
</dbReference>
<dbReference type="RefSeq" id="WP_111111509.1">
    <property type="nucleotide sequence ID" value="NZ_LXXM01000046.1"/>
</dbReference>
<protein>
    <submittedName>
        <fullName evidence="4">Integrase</fullName>
    </submittedName>
</protein>
<dbReference type="GO" id="GO:0003677">
    <property type="term" value="F:DNA binding"/>
    <property type="evidence" value="ECO:0007669"/>
    <property type="project" value="InterPro"/>
</dbReference>
<evidence type="ECO:0000256" key="2">
    <source>
        <dbReference type="ARBA" id="ARBA00023172"/>
    </source>
</evidence>
<dbReference type="InterPro" id="IPR050090">
    <property type="entry name" value="Tyrosine_recombinase_XerCD"/>
</dbReference>
<dbReference type="CDD" id="cd01184">
    <property type="entry name" value="INT_C_like_1"/>
    <property type="match status" value="1"/>
</dbReference>
<name>A0A2W6IP57_STEMA</name>
<dbReference type="Pfam" id="PF00589">
    <property type="entry name" value="Phage_integrase"/>
    <property type="match status" value="1"/>
</dbReference>
<dbReference type="PANTHER" id="PTHR30349:SF64">
    <property type="entry name" value="PROPHAGE INTEGRASE INTD-RELATED"/>
    <property type="match status" value="1"/>
</dbReference>
<dbReference type="InterPro" id="IPR011010">
    <property type="entry name" value="DNA_brk_join_enz"/>
</dbReference>
<dbReference type="EMBL" id="LXXM01000046">
    <property type="protein sequence ID" value="PZS96754.1"/>
    <property type="molecule type" value="Genomic_DNA"/>
</dbReference>
<keyword evidence="1" id="KW-0229">DNA integration</keyword>
<evidence type="ECO:0000259" key="3">
    <source>
        <dbReference type="PROSITE" id="PS51898"/>
    </source>
</evidence>
<gene>
    <name evidence="4" type="ORF">A7X83_03355</name>
</gene>
<evidence type="ECO:0000313" key="5">
    <source>
        <dbReference type="Proteomes" id="UP000249614"/>
    </source>
</evidence>
<evidence type="ECO:0000313" key="4">
    <source>
        <dbReference type="EMBL" id="PZS96754.1"/>
    </source>
</evidence>
<feature type="domain" description="Tyr recombinase" evidence="3">
    <location>
        <begin position="207"/>
        <end position="433"/>
    </location>
</feature>
<dbReference type="GO" id="GO:0015074">
    <property type="term" value="P:DNA integration"/>
    <property type="evidence" value="ECO:0007669"/>
    <property type="project" value="UniProtKB-KW"/>
</dbReference>
<dbReference type="GO" id="GO:0006310">
    <property type="term" value="P:DNA recombination"/>
    <property type="evidence" value="ECO:0007669"/>
    <property type="project" value="UniProtKB-KW"/>
</dbReference>
<dbReference type="Gene3D" id="1.10.443.10">
    <property type="entry name" value="Intergrase catalytic core"/>
    <property type="match status" value="1"/>
</dbReference>
<evidence type="ECO:0000256" key="1">
    <source>
        <dbReference type="ARBA" id="ARBA00022908"/>
    </source>
</evidence>
<comment type="caution">
    <text evidence="4">The sequence shown here is derived from an EMBL/GenBank/DDBJ whole genome shotgun (WGS) entry which is preliminary data.</text>
</comment>
<dbReference type="InterPro" id="IPR013762">
    <property type="entry name" value="Integrase-like_cat_sf"/>
</dbReference>
<dbReference type="AlphaFoldDB" id="A0A2W6IP57"/>
<sequence>MTSPTSQHLNSYLADPTGTLKLTDVRIGRVRIGEMIVTGREAAIHAQEIINDACERTRRAHLGKGGTRYPEPLPLAAPARLLSIEIRDYVADRERMGLTRNTIEATARSLKMLQMACGDIPVSRIDHVHIYRLWELMRWAPPLLQSDPQYRSYTYEQAVAQGKALCVQPPAPATVEKHRRFLVTFFGRLEKAKAIVGSPMHFFPEAKKDLVIDPDRAERLFDEEDLRRIFAPNTFIPWAMKAPHRWWVPMIGLHTGARINEVAQLKLNDIVQEAGVWCIRIQKTVDSDLSHKDRNRSRQSLKGKAAVRTLPIPQPLLDAGFLAFVEDIRACGHPRLFPHLSAGVRRDTGETNARYSQGILNQFSRYMKDLGFPKGVGFHAFRHTLATELHHMGVADEDIALVTGHSISKRVPVLHEAYFHKKPALARTKQIAVLERYRPDVALPAYQAGQFKSALSDPRRFYP</sequence>
<proteinExistence type="predicted"/>
<dbReference type="SUPFAM" id="SSF56349">
    <property type="entry name" value="DNA breaking-rejoining enzymes"/>
    <property type="match status" value="1"/>
</dbReference>
<dbReference type="PANTHER" id="PTHR30349">
    <property type="entry name" value="PHAGE INTEGRASE-RELATED"/>
    <property type="match status" value="1"/>
</dbReference>
<dbReference type="Proteomes" id="UP000249614">
    <property type="component" value="Unassembled WGS sequence"/>
</dbReference>
<organism evidence="4 5">
    <name type="scientific">Stenotrophomonas maltophilia</name>
    <name type="common">Pseudomonas maltophilia</name>
    <name type="synonym">Xanthomonas maltophilia</name>
    <dbReference type="NCBI Taxonomy" id="40324"/>
    <lineage>
        <taxon>Bacteria</taxon>
        <taxon>Pseudomonadati</taxon>
        <taxon>Pseudomonadota</taxon>
        <taxon>Gammaproteobacteria</taxon>
        <taxon>Lysobacterales</taxon>
        <taxon>Lysobacteraceae</taxon>
        <taxon>Stenotrophomonas</taxon>
        <taxon>Stenotrophomonas maltophilia group</taxon>
    </lineage>
</organism>
<dbReference type="PROSITE" id="PS51898">
    <property type="entry name" value="TYR_RECOMBINASE"/>
    <property type="match status" value="1"/>
</dbReference>
<reference evidence="4 5" key="1">
    <citation type="submission" date="2016-05" db="EMBL/GenBank/DDBJ databases">
        <authorList>
            <person name="Lavstsen T."/>
            <person name="Jespersen J.S."/>
        </authorList>
    </citation>
    <scope>NUCLEOTIDE SEQUENCE [LARGE SCALE GENOMIC DNA]</scope>
    <source>
        <strain evidence="4 5">SM-5815</strain>
    </source>
</reference>
<accession>A0A2W6IP57</accession>
<keyword evidence="2" id="KW-0233">DNA recombination</keyword>